<organism evidence="2 3">
    <name type="scientific">Georgfuchsia toluolica</name>
    <dbReference type="NCBI Taxonomy" id="424218"/>
    <lineage>
        <taxon>Bacteria</taxon>
        <taxon>Pseudomonadati</taxon>
        <taxon>Pseudomonadota</taxon>
        <taxon>Betaproteobacteria</taxon>
        <taxon>Nitrosomonadales</taxon>
        <taxon>Sterolibacteriaceae</taxon>
        <taxon>Georgfuchsia</taxon>
    </lineage>
</organism>
<accession>A0A916NIN1</accession>
<dbReference type="AlphaFoldDB" id="A0A916NIN1"/>
<keyword evidence="3" id="KW-1185">Reference proteome</keyword>
<dbReference type="Proteomes" id="UP000742786">
    <property type="component" value="Unassembled WGS sequence"/>
</dbReference>
<protein>
    <submittedName>
        <fullName evidence="2">Uncharacterized protein</fullName>
    </submittedName>
</protein>
<reference evidence="2" key="1">
    <citation type="submission" date="2021-04" db="EMBL/GenBank/DDBJ databases">
        <authorList>
            <person name="Hornung B."/>
        </authorList>
    </citation>
    <scope>NUCLEOTIDE SEQUENCE</scope>
    <source>
        <strain evidence="2">G5G6</strain>
    </source>
</reference>
<feature type="signal peptide" evidence="1">
    <location>
        <begin position="1"/>
        <end position="29"/>
    </location>
</feature>
<dbReference type="EMBL" id="CAJQUM010000001">
    <property type="protein sequence ID" value="CAG4884741.1"/>
    <property type="molecule type" value="Genomic_DNA"/>
</dbReference>
<dbReference type="CDD" id="cd11669">
    <property type="entry name" value="TTHB210-like"/>
    <property type="match status" value="1"/>
</dbReference>
<dbReference type="Gene3D" id="3.30.200.270">
    <property type="match status" value="1"/>
</dbReference>
<gene>
    <name evidence="2" type="ORF">GTOL_12624</name>
</gene>
<dbReference type="InterPro" id="IPR033786">
    <property type="entry name" value="TTHB210-like"/>
</dbReference>
<sequence length="148" mass="16472">MTRIRPMTTIMCSMVASGIFLLASIQSQAAEEDIHSSPPASFKKVSTLVKLPEYLPGMGTLYVDPKTLPVGPFLGYDKAGRLVNVIYMVPLKQMEDHKAFTNLGSVASGLRINHTDIEFNPGHPGVEEPHYHVTEWLISHAEHEERMK</sequence>
<evidence type="ECO:0000313" key="3">
    <source>
        <dbReference type="Proteomes" id="UP000742786"/>
    </source>
</evidence>
<evidence type="ECO:0000313" key="2">
    <source>
        <dbReference type="EMBL" id="CAG4884741.1"/>
    </source>
</evidence>
<feature type="chain" id="PRO_5036966176" evidence="1">
    <location>
        <begin position="30"/>
        <end position="148"/>
    </location>
</feature>
<proteinExistence type="predicted"/>
<name>A0A916NIN1_9PROT</name>
<keyword evidence="1" id="KW-0732">Signal</keyword>
<comment type="caution">
    <text evidence="2">The sequence shown here is derived from an EMBL/GenBank/DDBJ whole genome shotgun (WGS) entry which is preliminary data.</text>
</comment>
<evidence type="ECO:0000256" key="1">
    <source>
        <dbReference type="SAM" id="SignalP"/>
    </source>
</evidence>